<sequence>MRMKLLLLCTAILIISGCSQVQTTEDQNGLQLMGADGGNDGFYDRDLRDESVFPPNQSSTNYIDVNETRPTLGTDVDKIRGVVETFDDVTPGSVFLNGNKAYVTVHSNKKYSEEERDELRHKLLHDITKAVPRFHIHVRVHDGDGER</sequence>
<keyword evidence="1" id="KW-0732">Signal</keyword>
<dbReference type="EMBL" id="JAAIWM010000005">
    <property type="protein sequence ID" value="NEY72930.1"/>
    <property type="molecule type" value="Genomic_DNA"/>
</dbReference>
<dbReference type="PROSITE" id="PS51257">
    <property type="entry name" value="PROKAR_LIPOPROTEIN"/>
    <property type="match status" value="1"/>
</dbReference>
<evidence type="ECO:0000313" key="2">
    <source>
        <dbReference type="EMBL" id="NEY72930.1"/>
    </source>
</evidence>
<evidence type="ECO:0000256" key="1">
    <source>
        <dbReference type="SAM" id="SignalP"/>
    </source>
</evidence>
<dbReference type="RefSeq" id="WP_163180403.1">
    <property type="nucleotide sequence ID" value="NZ_JAAIWM010000005.1"/>
</dbReference>
<comment type="caution">
    <text evidence="2">The sequence shown here is derived from an EMBL/GenBank/DDBJ whole genome shotgun (WGS) entry which is preliminary data.</text>
</comment>
<name>A0A6M0QBN0_9BACI</name>
<keyword evidence="3" id="KW-1185">Reference proteome</keyword>
<dbReference type="AlphaFoldDB" id="A0A6M0QBN0"/>
<gene>
    <name evidence="2" type="ORF">G4D63_14420</name>
</gene>
<evidence type="ECO:0008006" key="4">
    <source>
        <dbReference type="Google" id="ProtNLM"/>
    </source>
</evidence>
<organism evidence="2 3">
    <name type="scientific">Bacillus mesophilus</name>
    <dbReference type="NCBI Taxonomy" id="1808955"/>
    <lineage>
        <taxon>Bacteria</taxon>
        <taxon>Bacillati</taxon>
        <taxon>Bacillota</taxon>
        <taxon>Bacilli</taxon>
        <taxon>Bacillales</taxon>
        <taxon>Bacillaceae</taxon>
        <taxon>Bacillus</taxon>
    </lineage>
</organism>
<protein>
    <recommendedName>
        <fullName evidence="4">Sporulation protein</fullName>
    </recommendedName>
</protein>
<feature type="signal peptide" evidence="1">
    <location>
        <begin position="1"/>
        <end position="21"/>
    </location>
</feature>
<proteinExistence type="predicted"/>
<reference evidence="2 3" key="1">
    <citation type="submission" date="2020-02" db="EMBL/GenBank/DDBJ databases">
        <title>Bacillus aquiflavi sp. nov., isolated from yellow water of strong flavor Chinese baijiu in Yibin region of China.</title>
        <authorList>
            <person name="Xie J."/>
        </authorList>
    </citation>
    <scope>NUCLEOTIDE SEQUENCE [LARGE SCALE GENOMIC DNA]</scope>
    <source>
        <strain evidence="2 3">SA4</strain>
    </source>
</reference>
<dbReference type="Proteomes" id="UP000481043">
    <property type="component" value="Unassembled WGS sequence"/>
</dbReference>
<feature type="chain" id="PRO_5038491970" description="Sporulation protein" evidence="1">
    <location>
        <begin position="22"/>
        <end position="147"/>
    </location>
</feature>
<evidence type="ECO:0000313" key="3">
    <source>
        <dbReference type="Proteomes" id="UP000481043"/>
    </source>
</evidence>
<accession>A0A6M0QBN0</accession>